<dbReference type="Proteomes" id="UP000005561">
    <property type="component" value="Unassembled WGS sequence"/>
</dbReference>
<sequence>MQRYYKKSDGKQNAGSIRKRVRAEQTHKDGGFRKHGKLQTGIY</sequence>
<dbReference type="EMBL" id="ACCL02000014">
    <property type="protein sequence ID" value="EET59886.1"/>
    <property type="molecule type" value="Genomic_DNA"/>
</dbReference>
<proteinExistence type="predicted"/>
<evidence type="ECO:0000313" key="3">
    <source>
        <dbReference type="Proteomes" id="UP000005561"/>
    </source>
</evidence>
<evidence type="ECO:0000313" key="2">
    <source>
        <dbReference type="EMBL" id="EET59886.1"/>
    </source>
</evidence>
<protein>
    <submittedName>
        <fullName evidence="2">Uncharacterized protein</fullName>
    </submittedName>
</protein>
<name>C6LH99_9FIRM</name>
<keyword evidence="3" id="KW-1185">Reference proteome</keyword>
<feature type="region of interest" description="Disordered" evidence="1">
    <location>
        <begin position="1"/>
        <end position="43"/>
    </location>
</feature>
<evidence type="ECO:0000256" key="1">
    <source>
        <dbReference type="SAM" id="MobiDB-lite"/>
    </source>
</evidence>
<gene>
    <name evidence="2" type="ORF">BRYFOR_08009</name>
</gene>
<dbReference type="AlphaFoldDB" id="C6LH99"/>
<feature type="compositionally biased region" description="Basic and acidic residues" evidence="1">
    <location>
        <begin position="22"/>
        <end position="32"/>
    </location>
</feature>
<feature type="compositionally biased region" description="Basic and acidic residues" evidence="1">
    <location>
        <begin position="1"/>
        <end position="10"/>
    </location>
</feature>
<accession>C6LH99</accession>
<organism evidence="2 3">
    <name type="scientific">Marvinbryantia formatexigens DSM 14469</name>
    <dbReference type="NCBI Taxonomy" id="478749"/>
    <lineage>
        <taxon>Bacteria</taxon>
        <taxon>Bacillati</taxon>
        <taxon>Bacillota</taxon>
        <taxon>Clostridia</taxon>
        <taxon>Lachnospirales</taxon>
        <taxon>Lachnospiraceae</taxon>
        <taxon>Marvinbryantia</taxon>
    </lineage>
</organism>
<comment type="caution">
    <text evidence="2">The sequence shown here is derived from an EMBL/GenBank/DDBJ whole genome shotgun (WGS) entry which is preliminary data.</text>
</comment>
<reference evidence="2" key="1">
    <citation type="submission" date="2009-07" db="EMBL/GenBank/DDBJ databases">
        <authorList>
            <person name="Weinstock G."/>
            <person name="Sodergren E."/>
            <person name="Clifton S."/>
            <person name="Fulton L."/>
            <person name="Fulton B."/>
            <person name="Courtney L."/>
            <person name="Fronick C."/>
            <person name="Harrison M."/>
            <person name="Strong C."/>
            <person name="Farmer C."/>
            <person name="Delahaunty K."/>
            <person name="Markovic C."/>
            <person name="Hall O."/>
            <person name="Minx P."/>
            <person name="Tomlinson C."/>
            <person name="Mitreva M."/>
            <person name="Nelson J."/>
            <person name="Hou S."/>
            <person name="Wollam A."/>
            <person name="Pepin K.H."/>
            <person name="Johnson M."/>
            <person name="Bhonagiri V."/>
            <person name="Nash W.E."/>
            <person name="Warren W."/>
            <person name="Chinwalla A."/>
            <person name="Mardis E.R."/>
            <person name="Wilson R.K."/>
        </authorList>
    </citation>
    <scope>NUCLEOTIDE SEQUENCE [LARGE SCALE GENOMIC DNA]</scope>
    <source>
        <strain evidence="2">DSM 14469</strain>
    </source>
</reference>